<evidence type="ECO:0000256" key="1">
    <source>
        <dbReference type="ARBA" id="ARBA00005254"/>
    </source>
</evidence>
<dbReference type="PANTHER" id="PTHR43149">
    <property type="entry name" value="ENOYL-COA HYDRATASE"/>
    <property type="match status" value="1"/>
</dbReference>
<dbReference type="Proteomes" id="UP000586305">
    <property type="component" value="Unassembled WGS sequence"/>
</dbReference>
<sequence length="263" mass="29155">MLRVEHRDNVAWVTLNRPEKQNALTFEMFIAIDKTIKQLKNNRQIRAVVIQGAGGNFCSGLDVKSVMKKPSAILRLLFKWLPGNANLAQRVCLAWRNLPIPVIALIDGNCFGGGLHIALGADYRITTSSAQLAIMESKWGLCPDMGSGPLLPAILSYDQALKLAWLGTTISGEQAVQLGLASEVSDNLHASCDDLLRRLLIRSPDTLAAIKRVNQTAYQQNLRATLAKETFSQIKLLLNKNTKIAMHNATHNEQKTYDARNKW</sequence>
<dbReference type="NCBIfam" id="NF005699">
    <property type="entry name" value="PRK07509.1"/>
    <property type="match status" value="1"/>
</dbReference>
<dbReference type="SUPFAM" id="SSF52096">
    <property type="entry name" value="ClpP/crotonase"/>
    <property type="match status" value="1"/>
</dbReference>
<dbReference type="Pfam" id="PF00378">
    <property type="entry name" value="ECH_1"/>
    <property type="match status" value="1"/>
</dbReference>
<evidence type="ECO:0000313" key="4">
    <source>
        <dbReference type="Proteomes" id="UP000586305"/>
    </source>
</evidence>
<name>A0A849VDH2_9GAMM</name>
<keyword evidence="4" id="KW-1185">Reference proteome</keyword>
<accession>A0A849VDH2</accession>
<dbReference type="EMBL" id="JABBPG010000001">
    <property type="protein sequence ID" value="NOU49741.1"/>
    <property type="molecule type" value="Genomic_DNA"/>
</dbReference>
<organism evidence="3 4">
    <name type="scientific">Pseudoalteromonas caenipelagi</name>
    <dbReference type="NCBI Taxonomy" id="2726988"/>
    <lineage>
        <taxon>Bacteria</taxon>
        <taxon>Pseudomonadati</taxon>
        <taxon>Pseudomonadota</taxon>
        <taxon>Gammaproteobacteria</taxon>
        <taxon>Alteromonadales</taxon>
        <taxon>Pseudoalteromonadaceae</taxon>
        <taxon>Pseudoalteromonas</taxon>
    </lineage>
</organism>
<dbReference type="AlphaFoldDB" id="A0A849VDH2"/>
<dbReference type="InterPro" id="IPR045002">
    <property type="entry name" value="Ech1-like"/>
</dbReference>
<dbReference type="PANTHER" id="PTHR43149:SF1">
    <property type="entry name" value="DELTA(3,5)-DELTA(2,4)-DIENOYL-COA ISOMERASE, MITOCHONDRIAL"/>
    <property type="match status" value="1"/>
</dbReference>
<dbReference type="Gene3D" id="3.90.226.10">
    <property type="entry name" value="2-enoyl-CoA Hydratase, Chain A, domain 1"/>
    <property type="match status" value="1"/>
</dbReference>
<evidence type="ECO:0000256" key="2">
    <source>
        <dbReference type="RuleBase" id="RU003707"/>
    </source>
</evidence>
<dbReference type="GO" id="GO:0016853">
    <property type="term" value="F:isomerase activity"/>
    <property type="evidence" value="ECO:0007669"/>
    <property type="project" value="InterPro"/>
</dbReference>
<comment type="similarity">
    <text evidence="1 2">Belongs to the enoyl-CoA hydratase/isomerase family.</text>
</comment>
<dbReference type="InterPro" id="IPR018376">
    <property type="entry name" value="Enoyl-CoA_hyd/isom_CS"/>
</dbReference>
<dbReference type="RefSeq" id="WP_171624797.1">
    <property type="nucleotide sequence ID" value="NZ_JABBPG010000001.1"/>
</dbReference>
<dbReference type="InterPro" id="IPR001753">
    <property type="entry name" value="Enoyl-CoA_hydra/iso"/>
</dbReference>
<dbReference type="CDD" id="cd06558">
    <property type="entry name" value="crotonase-like"/>
    <property type="match status" value="1"/>
</dbReference>
<dbReference type="InterPro" id="IPR029045">
    <property type="entry name" value="ClpP/crotonase-like_dom_sf"/>
</dbReference>
<gene>
    <name evidence="3" type="ORF">HG263_04225</name>
</gene>
<proteinExistence type="inferred from homology"/>
<reference evidence="3 4" key="1">
    <citation type="submission" date="2020-04" db="EMBL/GenBank/DDBJ databases">
        <title>Pseudoalteromonas caenipelagi sp. nov., isolated from a tidal flat.</title>
        <authorList>
            <person name="Park S."/>
            <person name="Yoon J.-H."/>
        </authorList>
    </citation>
    <scope>NUCLEOTIDE SEQUENCE [LARGE SCALE GENOMIC DNA]</scope>
    <source>
        <strain evidence="3 4">JBTF-M23</strain>
    </source>
</reference>
<evidence type="ECO:0000313" key="3">
    <source>
        <dbReference type="EMBL" id="NOU49741.1"/>
    </source>
</evidence>
<dbReference type="PROSITE" id="PS00166">
    <property type="entry name" value="ENOYL_COA_HYDRATASE"/>
    <property type="match status" value="1"/>
</dbReference>
<comment type="caution">
    <text evidence="3">The sequence shown here is derived from an EMBL/GenBank/DDBJ whole genome shotgun (WGS) entry which is preliminary data.</text>
</comment>
<protein>
    <submittedName>
        <fullName evidence="3">Crotonase/enoyl-CoA hydratase family protein</fullName>
    </submittedName>
</protein>